<accession>A0A8E2JWB9</accession>
<keyword evidence="7 14" id="KW-1133">Transmembrane helix</keyword>
<dbReference type="GO" id="GO:0016020">
    <property type="term" value="C:membrane"/>
    <property type="evidence" value="ECO:0007669"/>
    <property type="project" value="UniProtKB-SubCell"/>
</dbReference>
<dbReference type="PROSITE" id="PS00086">
    <property type="entry name" value="CYTOCHROME_P450"/>
    <property type="match status" value="1"/>
</dbReference>
<dbReference type="PANTHER" id="PTHR24305">
    <property type="entry name" value="CYTOCHROME P450"/>
    <property type="match status" value="1"/>
</dbReference>
<keyword evidence="8 13" id="KW-0560">Oxidoreductase</keyword>
<name>A0A8E2JWB9_9PEZI</name>
<dbReference type="CDD" id="cd11062">
    <property type="entry name" value="CYP58-like"/>
    <property type="match status" value="1"/>
</dbReference>
<dbReference type="InterPro" id="IPR050121">
    <property type="entry name" value="Cytochrome_P450_monoxygenase"/>
</dbReference>
<evidence type="ECO:0000313" key="16">
    <source>
        <dbReference type="Proteomes" id="UP000250140"/>
    </source>
</evidence>
<dbReference type="InterPro" id="IPR036396">
    <property type="entry name" value="Cyt_P450_sf"/>
</dbReference>
<dbReference type="AlphaFoldDB" id="A0A8E2JWB9"/>
<evidence type="ECO:0000256" key="1">
    <source>
        <dbReference type="ARBA" id="ARBA00001971"/>
    </source>
</evidence>
<comment type="cofactor">
    <cofactor evidence="1 12">
        <name>heme</name>
        <dbReference type="ChEBI" id="CHEBI:30413"/>
    </cofactor>
</comment>
<evidence type="ECO:0000256" key="14">
    <source>
        <dbReference type="SAM" id="Phobius"/>
    </source>
</evidence>
<dbReference type="Pfam" id="PF00067">
    <property type="entry name" value="p450"/>
    <property type="match status" value="1"/>
</dbReference>
<dbReference type="GO" id="GO:0016705">
    <property type="term" value="F:oxidoreductase activity, acting on paired donors, with incorporation or reduction of molecular oxygen"/>
    <property type="evidence" value="ECO:0007669"/>
    <property type="project" value="InterPro"/>
</dbReference>
<evidence type="ECO:0000256" key="3">
    <source>
        <dbReference type="ARBA" id="ARBA00010617"/>
    </source>
</evidence>
<organism evidence="15 16">
    <name type="scientific">Glonium stellatum</name>
    <dbReference type="NCBI Taxonomy" id="574774"/>
    <lineage>
        <taxon>Eukaryota</taxon>
        <taxon>Fungi</taxon>
        <taxon>Dikarya</taxon>
        <taxon>Ascomycota</taxon>
        <taxon>Pezizomycotina</taxon>
        <taxon>Dothideomycetes</taxon>
        <taxon>Pleosporomycetidae</taxon>
        <taxon>Gloniales</taxon>
        <taxon>Gloniaceae</taxon>
        <taxon>Glonium</taxon>
    </lineage>
</organism>
<evidence type="ECO:0000256" key="10">
    <source>
        <dbReference type="ARBA" id="ARBA00023033"/>
    </source>
</evidence>
<evidence type="ECO:0000256" key="9">
    <source>
        <dbReference type="ARBA" id="ARBA00023004"/>
    </source>
</evidence>
<evidence type="ECO:0000313" key="15">
    <source>
        <dbReference type="EMBL" id="OCL11599.1"/>
    </source>
</evidence>
<feature type="binding site" description="axial binding residue" evidence="12">
    <location>
        <position position="444"/>
    </location>
    <ligand>
        <name>heme</name>
        <dbReference type="ChEBI" id="CHEBI:30413"/>
    </ligand>
    <ligandPart>
        <name>Fe</name>
        <dbReference type="ChEBI" id="CHEBI:18248"/>
    </ligandPart>
</feature>
<keyword evidence="6 12" id="KW-0479">Metal-binding</keyword>
<dbReference type="InterPro" id="IPR017972">
    <property type="entry name" value="Cyt_P450_CS"/>
</dbReference>
<dbReference type="FunFam" id="1.10.630.10:FF:000069">
    <property type="entry name" value="Cytochrome P450, putative (Eurofung)"/>
    <property type="match status" value="1"/>
</dbReference>
<dbReference type="OrthoDB" id="3945418at2759"/>
<comment type="similarity">
    <text evidence="3 13">Belongs to the cytochrome P450 family.</text>
</comment>
<reference evidence="15 16" key="1">
    <citation type="journal article" date="2016" name="Nat. Commun.">
        <title>Ectomycorrhizal ecology is imprinted in the genome of the dominant symbiotic fungus Cenococcum geophilum.</title>
        <authorList>
            <consortium name="DOE Joint Genome Institute"/>
            <person name="Peter M."/>
            <person name="Kohler A."/>
            <person name="Ohm R.A."/>
            <person name="Kuo A."/>
            <person name="Krutzmann J."/>
            <person name="Morin E."/>
            <person name="Arend M."/>
            <person name="Barry K.W."/>
            <person name="Binder M."/>
            <person name="Choi C."/>
            <person name="Clum A."/>
            <person name="Copeland A."/>
            <person name="Grisel N."/>
            <person name="Haridas S."/>
            <person name="Kipfer T."/>
            <person name="LaButti K."/>
            <person name="Lindquist E."/>
            <person name="Lipzen A."/>
            <person name="Maire R."/>
            <person name="Meier B."/>
            <person name="Mihaltcheva S."/>
            <person name="Molinier V."/>
            <person name="Murat C."/>
            <person name="Poggeler S."/>
            <person name="Quandt C.A."/>
            <person name="Sperisen C."/>
            <person name="Tritt A."/>
            <person name="Tisserant E."/>
            <person name="Crous P.W."/>
            <person name="Henrissat B."/>
            <person name="Nehls U."/>
            <person name="Egli S."/>
            <person name="Spatafora J.W."/>
            <person name="Grigoriev I.V."/>
            <person name="Martin F.M."/>
        </authorList>
    </citation>
    <scope>NUCLEOTIDE SEQUENCE [LARGE SCALE GENOMIC DNA]</scope>
    <source>
        <strain evidence="15 16">CBS 207.34</strain>
    </source>
</reference>
<protein>
    <submittedName>
        <fullName evidence="15">Cytochrome P450 family protein</fullName>
    </submittedName>
</protein>
<dbReference type="InterPro" id="IPR002401">
    <property type="entry name" value="Cyt_P450_E_grp-I"/>
</dbReference>
<feature type="transmembrane region" description="Helical" evidence="14">
    <location>
        <begin position="6"/>
        <end position="28"/>
    </location>
</feature>
<dbReference type="GO" id="GO:0020037">
    <property type="term" value="F:heme binding"/>
    <property type="evidence" value="ECO:0007669"/>
    <property type="project" value="InterPro"/>
</dbReference>
<evidence type="ECO:0000256" key="13">
    <source>
        <dbReference type="RuleBase" id="RU000461"/>
    </source>
</evidence>
<dbReference type="Gene3D" id="1.10.630.10">
    <property type="entry name" value="Cytochrome P450"/>
    <property type="match status" value="1"/>
</dbReference>
<evidence type="ECO:0000256" key="5">
    <source>
        <dbReference type="ARBA" id="ARBA00022692"/>
    </source>
</evidence>
<evidence type="ECO:0000256" key="4">
    <source>
        <dbReference type="ARBA" id="ARBA00022617"/>
    </source>
</evidence>
<comment type="subcellular location">
    <subcellularLocation>
        <location evidence="2">Membrane</location>
        <topology evidence="2">Single-pass membrane protein</topology>
    </subcellularLocation>
</comment>
<dbReference type="PRINTS" id="PR00385">
    <property type="entry name" value="P450"/>
</dbReference>
<evidence type="ECO:0000256" key="2">
    <source>
        <dbReference type="ARBA" id="ARBA00004167"/>
    </source>
</evidence>
<dbReference type="InterPro" id="IPR001128">
    <property type="entry name" value="Cyt_P450"/>
</dbReference>
<dbReference type="PANTHER" id="PTHR24305:SF157">
    <property type="entry name" value="N-ACETYLTRYPTOPHAN 6-HYDROXYLASE IVOC-RELATED"/>
    <property type="match status" value="1"/>
</dbReference>
<gene>
    <name evidence="15" type="ORF">AOQ84DRAFT_352953</name>
</gene>
<evidence type="ECO:0000256" key="6">
    <source>
        <dbReference type="ARBA" id="ARBA00022723"/>
    </source>
</evidence>
<evidence type="ECO:0000256" key="11">
    <source>
        <dbReference type="ARBA" id="ARBA00023136"/>
    </source>
</evidence>
<keyword evidence="11 14" id="KW-0472">Membrane</keyword>
<keyword evidence="5 14" id="KW-0812">Transmembrane</keyword>
<dbReference type="Proteomes" id="UP000250140">
    <property type="component" value="Unassembled WGS sequence"/>
</dbReference>
<evidence type="ECO:0000256" key="7">
    <source>
        <dbReference type="ARBA" id="ARBA00022989"/>
    </source>
</evidence>
<keyword evidence="4 12" id="KW-0349">Heme</keyword>
<evidence type="ECO:0000256" key="8">
    <source>
        <dbReference type="ARBA" id="ARBA00023002"/>
    </source>
</evidence>
<keyword evidence="9 12" id="KW-0408">Iron</keyword>
<sequence length="499" mass="57388">MDVVTPLLWLWLPVSLVLIVYFTSLYMYRLFFHPLAKFPGPKLAAMSNWYEFYYDVLLQGKFTPHLQKLHKQYGPIIRITPTELHIDDPEFYDQIYSRNSRRDKYSYFSGRFGYASDSFSTVDHDLHRLRRKPLNPMFSAKRIAEFQPIIREKVDKLCQKIAQYQKDGQIVPLNRAWMAVTTDIITEYAFAKSYNQLDSPNFQDTLHEALVAIYTTGQFALHFPIVFPTLDRLPDWFVLSAQPALQPVVGLRKDLARKVGDIRKGINEGHKMVSHPTIFHELLNSDLPASEKTDARLGDEAQLIVAAGLITTSWALAVGSFHITANKNIYAKMREELYTTGIKAGAMPDWHKLEALPYLNGCVHEAVRLAHGISTRNPRLAPDTELQYGQWVIPKNTPVSMTNVDVLMNETIFPNPREFKPERWIENPGLERFFVPFSRGSRQCLGINLALAELYIAFATVFSRFQFELFQTDVSDVEMAHAYLVPYSKWDTNGVRVKV</sequence>
<keyword evidence="10 13" id="KW-0503">Monooxygenase</keyword>
<dbReference type="SUPFAM" id="SSF48264">
    <property type="entry name" value="Cytochrome P450"/>
    <property type="match status" value="1"/>
</dbReference>
<dbReference type="GO" id="GO:0005506">
    <property type="term" value="F:iron ion binding"/>
    <property type="evidence" value="ECO:0007669"/>
    <property type="project" value="InterPro"/>
</dbReference>
<proteinExistence type="inferred from homology"/>
<dbReference type="PRINTS" id="PR00463">
    <property type="entry name" value="EP450I"/>
</dbReference>
<keyword evidence="16" id="KW-1185">Reference proteome</keyword>
<dbReference type="EMBL" id="KV749024">
    <property type="protein sequence ID" value="OCL11599.1"/>
    <property type="molecule type" value="Genomic_DNA"/>
</dbReference>
<feature type="non-terminal residue" evidence="15">
    <location>
        <position position="1"/>
    </location>
</feature>
<evidence type="ECO:0000256" key="12">
    <source>
        <dbReference type="PIRSR" id="PIRSR602401-1"/>
    </source>
</evidence>
<dbReference type="GO" id="GO:0004497">
    <property type="term" value="F:monooxygenase activity"/>
    <property type="evidence" value="ECO:0007669"/>
    <property type="project" value="UniProtKB-KW"/>
</dbReference>